<evidence type="ECO:0000256" key="4">
    <source>
        <dbReference type="ARBA" id="ARBA00023306"/>
    </source>
</evidence>
<evidence type="ECO:0000256" key="3">
    <source>
        <dbReference type="ARBA" id="ARBA00023210"/>
    </source>
</evidence>
<comment type="caution">
    <text evidence="9">The sequence shown here is derived from an EMBL/GenBank/DDBJ whole genome shotgun (WGS) entry which is preliminary data.</text>
</comment>
<dbReference type="GO" id="GO:0000902">
    <property type="term" value="P:cell morphogenesis"/>
    <property type="evidence" value="ECO:0007669"/>
    <property type="project" value="InterPro"/>
</dbReference>
<evidence type="ECO:0000256" key="6">
    <source>
        <dbReference type="HAMAP-Rule" id="MF_00267"/>
    </source>
</evidence>
<accession>A0A511B336</accession>
<dbReference type="Pfam" id="PF03775">
    <property type="entry name" value="MinC_C"/>
    <property type="match status" value="1"/>
</dbReference>
<gene>
    <name evidence="6 9" type="primary">minC</name>
    <name evidence="9" type="ORF">GWA01_19720</name>
</gene>
<dbReference type="Gene3D" id="2.160.20.70">
    <property type="match status" value="1"/>
</dbReference>
<dbReference type="AlphaFoldDB" id="A0A511B336"/>
<comment type="similarity">
    <text evidence="1 6">Belongs to the MinC family.</text>
</comment>
<dbReference type="Gene3D" id="3.30.70.260">
    <property type="match status" value="1"/>
</dbReference>
<dbReference type="InterPro" id="IPR016098">
    <property type="entry name" value="CAP/MinC_C"/>
</dbReference>
<evidence type="ECO:0000313" key="10">
    <source>
        <dbReference type="Proteomes" id="UP000321230"/>
    </source>
</evidence>
<dbReference type="Pfam" id="PF05209">
    <property type="entry name" value="MinC_N"/>
    <property type="match status" value="1"/>
</dbReference>
<dbReference type="GO" id="GO:0000917">
    <property type="term" value="P:division septum assembly"/>
    <property type="evidence" value="ECO:0007669"/>
    <property type="project" value="UniProtKB-KW"/>
</dbReference>
<organism evidence="9 10">
    <name type="scientific">Gluconobacter wancherniae NBRC 103581</name>
    <dbReference type="NCBI Taxonomy" id="656744"/>
    <lineage>
        <taxon>Bacteria</taxon>
        <taxon>Pseudomonadati</taxon>
        <taxon>Pseudomonadota</taxon>
        <taxon>Alphaproteobacteria</taxon>
        <taxon>Acetobacterales</taxon>
        <taxon>Acetobacteraceae</taxon>
        <taxon>Gluconobacter</taxon>
    </lineage>
</organism>
<evidence type="ECO:0000256" key="2">
    <source>
        <dbReference type="ARBA" id="ARBA00022618"/>
    </source>
</evidence>
<sequence>MRIRARGRSFLALVLSPEAPLAQWLDGLDQQIARSGSFFSGKPVILDLGLLGAREPGLASLLDELRSRGVRLIGIEGGDRSWPALANWEWPESFDGGRASGAVEIPDDAAATPTALPATPAETLILNGAIRSGQSIQHLHGDIVVLGSVSSGAEIVAAGSIHIYGTLRGRAIAGVGGNSKVRIFASRLEAELLAIDGYYAVFEDIDASLSGRPAQAVLDEDRVSVIPLLS</sequence>
<comment type="function">
    <text evidence="5 6">Cell division inhibitor that blocks the formation of polar Z ring septums. Rapidly oscillates between the poles of the cell to destabilize FtsZ filaments that have formed before they mature into polar Z rings. Prevents FtsZ polymerization.</text>
</comment>
<dbReference type="InterPro" id="IPR007874">
    <property type="entry name" value="MinC_N"/>
</dbReference>
<dbReference type="GO" id="GO:0051302">
    <property type="term" value="P:regulation of cell division"/>
    <property type="evidence" value="ECO:0007669"/>
    <property type="project" value="InterPro"/>
</dbReference>
<dbReference type="PANTHER" id="PTHR34108">
    <property type="entry name" value="SEPTUM SITE-DETERMINING PROTEIN MINC"/>
    <property type="match status" value="1"/>
</dbReference>
<keyword evidence="3 6" id="KW-0717">Septation</keyword>
<dbReference type="SUPFAM" id="SSF63848">
    <property type="entry name" value="Cell-division inhibitor MinC, C-terminal domain"/>
    <property type="match status" value="1"/>
</dbReference>
<evidence type="ECO:0000259" key="8">
    <source>
        <dbReference type="Pfam" id="PF05209"/>
    </source>
</evidence>
<dbReference type="GO" id="GO:1901891">
    <property type="term" value="P:regulation of cell septum assembly"/>
    <property type="evidence" value="ECO:0007669"/>
    <property type="project" value="InterPro"/>
</dbReference>
<feature type="domain" description="Septum formation inhibitor MinC C-terminal" evidence="7">
    <location>
        <begin position="126"/>
        <end position="225"/>
    </location>
</feature>
<evidence type="ECO:0000259" key="7">
    <source>
        <dbReference type="Pfam" id="PF03775"/>
    </source>
</evidence>
<keyword evidence="4 6" id="KW-0131">Cell cycle</keyword>
<evidence type="ECO:0000256" key="1">
    <source>
        <dbReference type="ARBA" id="ARBA00006291"/>
    </source>
</evidence>
<keyword evidence="10" id="KW-1185">Reference proteome</keyword>
<feature type="domain" description="Septum formation inhibitor MinC N-terminal" evidence="8">
    <location>
        <begin position="9"/>
        <end position="71"/>
    </location>
</feature>
<reference evidence="9 10" key="1">
    <citation type="submission" date="2019-07" db="EMBL/GenBank/DDBJ databases">
        <title>Whole genome shotgun sequence of Gluconobacter wancherniae NBRC 103581.</title>
        <authorList>
            <person name="Hosoyama A."/>
            <person name="Uohara A."/>
            <person name="Ohji S."/>
            <person name="Ichikawa N."/>
        </authorList>
    </citation>
    <scope>NUCLEOTIDE SEQUENCE [LARGE SCALE GENOMIC DNA]</scope>
    <source>
        <strain evidence="9 10">NBRC 103581</strain>
    </source>
</reference>
<dbReference type="InterPro" id="IPR005526">
    <property type="entry name" value="Septum_form_inhib_MinC_C"/>
</dbReference>
<dbReference type="Proteomes" id="UP000321230">
    <property type="component" value="Unassembled WGS sequence"/>
</dbReference>
<dbReference type="PANTHER" id="PTHR34108:SF1">
    <property type="entry name" value="SEPTUM SITE-DETERMINING PROTEIN MINC"/>
    <property type="match status" value="1"/>
</dbReference>
<keyword evidence="2 6" id="KW-0132">Cell division</keyword>
<evidence type="ECO:0000313" key="9">
    <source>
        <dbReference type="EMBL" id="GEK94202.1"/>
    </source>
</evidence>
<comment type="subunit">
    <text evidence="6">Interacts with MinD and FtsZ.</text>
</comment>
<dbReference type="EMBL" id="BJUZ01000002">
    <property type="protein sequence ID" value="GEK94202.1"/>
    <property type="molecule type" value="Genomic_DNA"/>
</dbReference>
<dbReference type="InterPro" id="IPR013033">
    <property type="entry name" value="MinC"/>
</dbReference>
<evidence type="ECO:0000256" key="5">
    <source>
        <dbReference type="ARBA" id="ARBA00025606"/>
    </source>
</evidence>
<name>A0A511B336_9PROT</name>
<proteinExistence type="inferred from homology"/>
<dbReference type="InterPro" id="IPR036145">
    <property type="entry name" value="MinC_C_sf"/>
</dbReference>
<dbReference type="NCBIfam" id="TIGR01222">
    <property type="entry name" value="minC"/>
    <property type="match status" value="1"/>
</dbReference>
<dbReference type="HAMAP" id="MF_00267">
    <property type="entry name" value="MinC"/>
    <property type="match status" value="1"/>
</dbReference>
<protein>
    <recommendedName>
        <fullName evidence="6">Probable septum site-determining protein MinC</fullName>
    </recommendedName>
</protein>